<dbReference type="SUPFAM" id="SSF53474">
    <property type="entry name" value="alpha/beta-Hydrolases"/>
    <property type="match status" value="1"/>
</dbReference>
<comment type="caution">
    <text evidence="2">The sequence shown here is derived from an EMBL/GenBank/DDBJ whole genome shotgun (WGS) entry which is preliminary data.</text>
</comment>
<name>L8TQ87_9MICC</name>
<reference evidence="3" key="1">
    <citation type="journal article" date="2013" name="Genome Announc.">
        <title>Draft Genome Sequence of the 2-Chloro-4-Nitrophenol-Degrading Bacterium Arthrobacter sp. Strain SJCon.</title>
        <authorList>
            <person name="Vikram S."/>
            <person name="Kumar S."/>
            <person name="Vaidya B."/>
            <person name="Pinnaka A.K."/>
            <person name="Raghava G.P."/>
        </authorList>
    </citation>
    <scope>NUCLEOTIDE SEQUENCE [LARGE SCALE GENOMIC DNA]</scope>
    <source>
        <strain evidence="3">SJCon</strain>
    </source>
</reference>
<dbReference type="PATRIC" id="fig|683150.5.peg.3607"/>
<accession>L8TQ87</accession>
<dbReference type="Pfam" id="PF01738">
    <property type="entry name" value="DLH"/>
    <property type="match status" value="1"/>
</dbReference>
<gene>
    <name evidence="2" type="ORF">G205_18384</name>
</gene>
<dbReference type="AlphaFoldDB" id="L8TQ87"/>
<dbReference type="Gene3D" id="3.40.50.1820">
    <property type="entry name" value="alpha/beta hydrolase"/>
    <property type="match status" value="1"/>
</dbReference>
<protein>
    <submittedName>
        <fullName evidence="2">Carboxymethylenebutenolidase</fullName>
    </submittedName>
</protein>
<keyword evidence="3" id="KW-1185">Reference proteome</keyword>
<dbReference type="PANTHER" id="PTHR46623">
    <property type="entry name" value="CARBOXYMETHYLENEBUTENOLIDASE-RELATED"/>
    <property type="match status" value="1"/>
</dbReference>
<organism evidence="2 3">
    <name type="scientific">Arthrobacter nitrophenolicus</name>
    <dbReference type="NCBI Taxonomy" id="683150"/>
    <lineage>
        <taxon>Bacteria</taxon>
        <taxon>Bacillati</taxon>
        <taxon>Actinomycetota</taxon>
        <taxon>Actinomycetes</taxon>
        <taxon>Micrococcales</taxon>
        <taxon>Micrococcaceae</taxon>
        <taxon>Arthrobacter</taxon>
    </lineage>
</organism>
<dbReference type="InterPro" id="IPR002925">
    <property type="entry name" value="Dienelactn_hydro"/>
</dbReference>
<dbReference type="PANTHER" id="PTHR46623:SF6">
    <property type="entry name" value="ALPHA_BETA-HYDROLASES SUPERFAMILY PROTEIN"/>
    <property type="match status" value="1"/>
</dbReference>
<evidence type="ECO:0000313" key="2">
    <source>
        <dbReference type="EMBL" id="ELT43409.1"/>
    </source>
</evidence>
<dbReference type="InterPro" id="IPR029058">
    <property type="entry name" value="AB_hydrolase_fold"/>
</dbReference>
<proteinExistence type="predicted"/>
<dbReference type="Proteomes" id="UP000011189">
    <property type="component" value="Unassembled WGS sequence"/>
</dbReference>
<evidence type="ECO:0000259" key="1">
    <source>
        <dbReference type="Pfam" id="PF01738"/>
    </source>
</evidence>
<dbReference type="GO" id="GO:0016787">
    <property type="term" value="F:hydrolase activity"/>
    <property type="evidence" value="ECO:0007669"/>
    <property type="project" value="InterPro"/>
</dbReference>
<dbReference type="InterPro" id="IPR051049">
    <property type="entry name" value="Dienelactone_hydrolase-like"/>
</dbReference>
<dbReference type="EMBL" id="AOFD01000050">
    <property type="protein sequence ID" value="ELT43409.1"/>
    <property type="molecule type" value="Genomic_DNA"/>
</dbReference>
<dbReference type="RefSeq" id="WP_009358885.1">
    <property type="nucleotide sequence ID" value="NZ_CP174504.1"/>
</dbReference>
<evidence type="ECO:0000313" key="3">
    <source>
        <dbReference type="Proteomes" id="UP000011189"/>
    </source>
</evidence>
<sequence>MGNMMTLGNAATSVHAYISEPPGQPKAGLLLIHEIWGLVDHIKDVADRYAAEGYLVLVPDVMTDIGMTPEVAGEVLRALADPDPEQRSKVQPRLRKLTSPLDSPEFAERTLEALQVCFNHLEGIPGLAGRVAVTGFCFGGGYSFALATREPRLRAAVPFYGSADFTGEELRRITCPVLAFYGEQDRALVDKLPELKKKMSAAGVDFEAVVYPRTGHAFFNDSTPARYNAHAAKDAWTRTLAFLDRSLRD</sequence>
<feature type="domain" description="Dienelactone hydrolase" evidence="1">
    <location>
        <begin position="15"/>
        <end position="245"/>
    </location>
</feature>